<organism evidence="1 2">
    <name type="scientific">Actinoallomurus vinaceus</name>
    <dbReference type="NCBI Taxonomy" id="1080074"/>
    <lineage>
        <taxon>Bacteria</taxon>
        <taxon>Bacillati</taxon>
        <taxon>Actinomycetota</taxon>
        <taxon>Actinomycetes</taxon>
        <taxon>Streptosporangiales</taxon>
        <taxon>Thermomonosporaceae</taxon>
        <taxon>Actinoallomurus</taxon>
    </lineage>
</organism>
<evidence type="ECO:0000313" key="1">
    <source>
        <dbReference type="EMBL" id="GAA4622078.1"/>
    </source>
</evidence>
<dbReference type="EMBL" id="BAABHK010000002">
    <property type="protein sequence ID" value="GAA4622078.1"/>
    <property type="molecule type" value="Genomic_DNA"/>
</dbReference>
<protein>
    <submittedName>
        <fullName evidence="1">Uncharacterized protein</fullName>
    </submittedName>
</protein>
<keyword evidence="2" id="KW-1185">Reference proteome</keyword>
<proteinExistence type="predicted"/>
<name>A0ABP8U290_9ACTN</name>
<accession>A0ABP8U290</accession>
<sequence length="83" mass="8883">MGTPAVRTAMWSRSVAAGVVPYRSRSPAAGGHPPLIVLRADGRLETCELRGPISGCLEGAVYDNAHRDGTRFGDEWLEAFLAD</sequence>
<dbReference type="Proteomes" id="UP001501442">
    <property type="component" value="Unassembled WGS sequence"/>
</dbReference>
<gene>
    <name evidence="1" type="ORF">GCM10023196_012810</name>
</gene>
<reference evidence="2" key="1">
    <citation type="journal article" date="2019" name="Int. J. Syst. Evol. Microbiol.">
        <title>The Global Catalogue of Microorganisms (GCM) 10K type strain sequencing project: providing services to taxonomists for standard genome sequencing and annotation.</title>
        <authorList>
            <consortium name="The Broad Institute Genomics Platform"/>
            <consortium name="The Broad Institute Genome Sequencing Center for Infectious Disease"/>
            <person name="Wu L."/>
            <person name="Ma J."/>
        </authorList>
    </citation>
    <scope>NUCLEOTIDE SEQUENCE [LARGE SCALE GENOMIC DNA]</scope>
    <source>
        <strain evidence="2">JCM 17939</strain>
    </source>
</reference>
<evidence type="ECO:0000313" key="2">
    <source>
        <dbReference type="Proteomes" id="UP001501442"/>
    </source>
</evidence>
<comment type="caution">
    <text evidence="1">The sequence shown here is derived from an EMBL/GenBank/DDBJ whole genome shotgun (WGS) entry which is preliminary data.</text>
</comment>